<dbReference type="AlphaFoldDB" id="A0AAV5VDH1"/>
<comment type="caution">
    <text evidence="2">The sequence shown here is derived from an EMBL/GenBank/DDBJ whole genome shotgun (WGS) entry which is preliminary data.</text>
</comment>
<dbReference type="Pfam" id="PF10326">
    <property type="entry name" value="7TM_GPCR_Str"/>
    <property type="match status" value="1"/>
</dbReference>
<evidence type="ECO:0000313" key="2">
    <source>
        <dbReference type="EMBL" id="GMT16243.1"/>
    </source>
</evidence>
<dbReference type="Proteomes" id="UP001432322">
    <property type="component" value="Unassembled WGS sequence"/>
</dbReference>
<keyword evidence="1" id="KW-1133">Transmembrane helix</keyword>
<sequence>LFQGPHLSDRSHKLQIQLFKALVLQAIIPLFTAYAPIALCCALPFFGLNLPIFSVICPPFCAMHPVLDSCIMLSTVSQFRKTLIDCVFCRRGRRNSKVFALDVEMREVPIDVRHAKRRLSDAY</sequence>
<evidence type="ECO:0008006" key="4">
    <source>
        <dbReference type="Google" id="ProtNLM"/>
    </source>
</evidence>
<protein>
    <recommendedName>
        <fullName evidence="4">G protein-coupled receptor</fullName>
    </recommendedName>
</protein>
<proteinExistence type="predicted"/>
<gene>
    <name evidence="2" type="ORF">PFISCL1PPCAC_7540</name>
</gene>
<feature type="non-terminal residue" evidence="2">
    <location>
        <position position="1"/>
    </location>
</feature>
<feature type="non-terminal residue" evidence="2">
    <location>
        <position position="123"/>
    </location>
</feature>
<reference evidence="2" key="1">
    <citation type="submission" date="2023-10" db="EMBL/GenBank/DDBJ databases">
        <title>Genome assembly of Pristionchus species.</title>
        <authorList>
            <person name="Yoshida K."/>
            <person name="Sommer R.J."/>
        </authorList>
    </citation>
    <scope>NUCLEOTIDE SEQUENCE</scope>
    <source>
        <strain evidence="2">RS5133</strain>
    </source>
</reference>
<evidence type="ECO:0000313" key="3">
    <source>
        <dbReference type="Proteomes" id="UP001432322"/>
    </source>
</evidence>
<organism evidence="2 3">
    <name type="scientific">Pristionchus fissidentatus</name>
    <dbReference type="NCBI Taxonomy" id="1538716"/>
    <lineage>
        <taxon>Eukaryota</taxon>
        <taxon>Metazoa</taxon>
        <taxon>Ecdysozoa</taxon>
        <taxon>Nematoda</taxon>
        <taxon>Chromadorea</taxon>
        <taxon>Rhabditida</taxon>
        <taxon>Rhabditina</taxon>
        <taxon>Diplogasteromorpha</taxon>
        <taxon>Diplogasteroidea</taxon>
        <taxon>Neodiplogasteridae</taxon>
        <taxon>Pristionchus</taxon>
    </lineage>
</organism>
<keyword evidence="1" id="KW-0472">Membrane</keyword>
<dbReference type="PANTHER" id="PTHR45907">
    <property type="entry name" value="SERPENTINE RECEPTOR, CLASS J"/>
    <property type="match status" value="1"/>
</dbReference>
<dbReference type="SUPFAM" id="SSF81321">
    <property type="entry name" value="Family A G protein-coupled receptor-like"/>
    <property type="match status" value="1"/>
</dbReference>
<dbReference type="PANTHER" id="PTHR45907:SF16">
    <property type="entry name" value="SERPENTINE RECEPTOR, CLASS J"/>
    <property type="match status" value="1"/>
</dbReference>
<dbReference type="InterPro" id="IPR019428">
    <property type="entry name" value="7TM_GPCR_serpentine_rcpt_Str"/>
</dbReference>
<dbReference type="EMBL" id="BTSY01000002">
    <property type="protein sequence ID" value="GMT16243.1"/>
    <property type="molecule type" value="Genomic_DNA"/>
</dbReference>
<evidence type="ECO:0000256" key="1">
    <source>
        <dbReference type="SAM" id="Phobius"/>
    </source>
</evidence>
<feature type="transmembrane region" description="Helical" evidence="1">
    <location>
        <begin position="21"/>
        <end position="46"/>
    </location>
</feature>
<name>A0AAV5VDH1_9BILA</name>
<keyword evidence="1" id="KW-0812">Transmembrane</keyword>
<keyword evidence="3" id="KW-1185">Reference proteome</keyword>
<accession>A0AAV5VDH1</accession>
<dbReference type="InterPro" id="IPR019423">
    <property type="entry name" value="7TM_GPCR_serpentine_rcpt_Srj"/>
</dbReference>